<dbReference type="Gene3D" id="3.30.360.10">
    <property type="entry name" value="Dihydrodipicolinate Reductase, domain 2"/>
    <property type="match status" value="1"/>
</dbReference>
<dbReference type="GO" id="GO:0016491">
    <property type="term" value="F:oxidoreductase activity"/>
    <property type="evidence" value="ECO:0007669"/>
    <property type="project" value="UniProtKB-KW"/>
</dbReference>
<dbReference type="Pfam" id="PF22725">
    <property type="entry name" value="GFO_IDH_MocA_C3"/>
    <property type="match status" value="1"/>
</dbReference>
<dbReference type="OrthoDB" id="9776544at2"/>
<reference evidence="4 5" key="1">
    <citation type="submission" date="2020-08" db="EMBL/GenBank/DDBJ databases">
        <title>Genomic Encyclopedia of Type Strains, Phase IV (KMG-IV): sequencing the most valuable type-strain genomes for metagenomic binning, comparative biology and taxonomic classification.</title>
        <authorList>
            <person name="Goeker M."/>
        </authorList>
    </citation>
    <scope>NUCLEOTIDE SEQUENCE [LARGE SCALE GENOMIC DNA]</scope>
    <source>
        <strain evidence="4 5">DSM 25024</strain>
    </source>
</reference>
<dbReference type="PANTHER" id="PTHR43818:SF11">
    <property type="entry name" value="BCDNA.GH03377"/>
    <property type="match status" value="1"/>
</dbReference>
<dbReference type="GO" id="GO:0000166">
    <property type="term" value="F:nucleotide binding"/>
    <property type="evidence" value="ECO:0007669"/>
    <property type="project" value="InterPro"/>
</dbReference>
<protein>
    <submittedName>
        <fullName evidence="4">Putative dehydrogenase</fullName>
    </submittedName>
</protein>
<proteinExistence type="predicted"/>
<feature type="domain" description="GFO/IDH/MocA-like oxidoreductase" evidence="3">
    <location>
        <begin position="130"/>
        <end position="265"/>
    </location>
</feature>
<dbReference type="EMBL" id="JACIDO010000003">
    <property type="protein sequence ID" value="MBB3935625.1"/>
    <property type="molecule type" value="Genomic_DNA"/>
</dbReference>
<feature type="domain" description="Gfo/Idh/MocA-like oxidoreductase N-terminal" evidence="2">
    <location>
        <begin position="5"/>
        <end position="116"/>
    </location>
</feature>
<evidence type="ECO:0000313" key="4">
    <source>
        <dbReference type="EMBL" id="MBB3935625.1"/>
    </source>
</evidence>
<evidence type="ECO:0000313" key="5">
    <source>
        <dbReference type="Proteomes" id="UP000531216"/>
    </source>
</evidence>
<dbReference type="AlphaFoldDB" id="A0A7W6FUB6"/>
<dbReference type="SUPFAM" id="SSF55347">
    <property type="entry name" value="Glyceraldehyde-3-phosphate dehydrogenase-like, C-terminal domain"/>
    <property type="match status" value="1"/>
</dbReference>
<dbReference type="InterPro" id="IPR050463">
    <property type="entry name" value="Gfo/Idh/MocA_oxidrdct_glycsds"/>
</dbReference>
<dbReference type="InterPro" id="IPR036291">
    <property type="entry name" value="NAD(P)-bd_dom_sf"/>
</dbReference>
<comment type="caution">
    <text evidence="4">The sequence shown here is derived from an EMBL/GenBank/DDBJ whole genome shotgun (WGS) entry which is preliminary data.</text>
</comment>
<evidence type="ECO:0000256" key="1">
    <source>
        <dbReference type="ARBA" id="ARBA00023002"/>
    </source>
</evidence>
<evidence type="ECO:0000259" key="3">
    <source>
        <dbReference type="Pfam" id="PF22725"/>
    </source>
</evidence>
<name>A0A7W6FUB6_9HYPH</name>
<keyword evidence="1" id="KW-0560">Oxidoreductase</keyword>
<dbReference type="PANTHER" id="PTHR43818">
    <property type="entry name" value="BCDNA.GH03377"/>
    <property type="match status" value="1"/>
</dbReference>
<dbReference type="Pfam" id="PF01408">
    <property type="entry name" value="GFO_IDH_MocA"/>
    <property type="match status" value="1"/>
</dbReference>
<dbReference type="RefSeq" id="WP_090960625.1">
    <property type="nucleotide sequence ID" value="NZ_FOOA01000003.1"/>
</dbReference>
<dbReference type="SUPFAM" id="SSF51735">
    <property type="entry name" value="NAD(P)-binding Rossmann-fold domains"/>
    <property type="match status" value="1"/>
</dbReference>
<accession>A0A7W6FUB6</accession>
<dbReference type="Proteomes" id="UP000531216">
    <property type="component" value="Unassembled WGS sequence"/>
</dbReference>
<sequence length="381" mass="40594">MARMGIGIIGCGNIAATYLRNARLFGDVALVACADRVPEMAERRAAEYGVRAMSVEALLAEPDVQLVLNLTIPAAHREVTEAALGAGKHVFTEKPLGVTLREGRALVEEAERRGLSLGSAPDTFLGAAGRRARALLDAGAIGKPVIGTAFMMGRGMEHWHPNPQFYYQPGGGPVLDMGPYYLTMLVNLLGPVARVSAVARTGQETREITAEGPFQGTRFPVGTPTSLLSLLEFRGGAAVTFGASWDVFRHSNHPIELHGTDGSVRLPDPDTFGGDVSLSPRGEPWQKHPSEPETFGAINWPFDAPRIANYRMLGVADLVRSITEGRPARASGRLALHVLEVMEAILTAADIGQPVDIESRPERPAALGDAEAEALLSGDPS</sequence>
<dbReference type="Gene3D" id="3.40.50.720">
    <property type="entry name" value="NAD(P)-binding Rossmann-like Domain"/>
    <property type="match status" value="1"/>
</dbReference>
<keyword evidence="5" id="KW-1185">Reference proteome</keyword>
<evidence type="ECO:0000259" key="2">
    <source>
        <dbReference type="Pfam" id="PF01408"/>
    </source>
</evidence>
<gene>
    <name evidence="4" type="ORF">GGR05_001769</name>
</gene>
<dbReference type="InterPro" id="IPR000683">
    <property type="entry name" value="Gfo/Idh/MocA-like_OxRdtase_N"/>
</dbReference>
<dbReference type="InterPro" id="IPR055170">
    <property type="entry name" value="GFO_IDH_MocA-like_dom"/>
</dbReference>
<organism evidence="4 5">
    <name type="scientific">Aureimonas phyllosphaerae</name>
    <dbReference type="NCBI Taxonomy" id="1166078"/>
    <lineage>
        <taxon>Bacteria</taxon>
        <taxon>Pseudomonadati</taxon>
        <taxon>Pseudomonadota</taxon>
        <taxon>Alphaproteobacteria</taxon>
        <taxon>Hyphomicrobiales</taxon>
        <taxon>Aurantimonadaceae</taxon>
        <taxon>Aureimonas</taxon>
    </lineage>
</organism>